<dbReference type="InterPro" id="IPR006050">
    <property type="entry name" value="DNA_photolyase_N"/>
</dbReference>
<dbReference type="Gene3D" id="1.10.579.10">
    <property type="entry name" value="DNA Cyclobutane Dipyrimidine Photolyase, subunit A, domain 3"/>
    <property type="match status" value="1"/>
</dbReference>
<comment type="cofactor">
    <cofactor evidence="12">
        <name>FAD</name>
        <dbReference type="ChEBI" id="CHEBI:57692"/>
    </cofactor>
    <text evidence="12">Binds 1 FAD per subunit.</text>
</comment>
<evidence type="ECO:0000256" key="7">
    <source>
        <dbReference type="ARBA" id="ARBA00022991"/>
    </source>
</evidence>
<evidence type="ECO:0000313" key="16">
    <source>
        <dbReference type="EMBL" id="MEA5445774.1"/>
    </source>
</evidence>
<dbReference type="InterPro" id="IPR005101">
    <property type="entry name" value="Cryptochr/Photolyase_FAD-bd"/>
</dbReference>
<dbReference type="EMBL" id="JAYGII010000014">
    <property type="protein sequence ID" value="MEA5445774.1"/>
    <property type="molecule type" value="Genomic_DNA"/>
</dbReference>
<name>A0AAP6JGM8_9GAMM</name>
<evidence type="ECO:0000256" key="6">
    <source>
        <dbReference type="ARBA" id="ARBA00022827"/>
    </source>
</evidence>
<dbReference type="SUPFAM" id="SSF52425">
    <property type="entry name" value="Cryptochrome/photolyase, N-terminal domain"/>
    <property type="match status" value="1"/>
</dbReference>
<comment type="function">
    <text evidence="10">Involved in repair of UV radiation-induced DNA damage. Catalyzes the light-dependent monomerization (300-600 nm) of cyclobutyl pyrimidine dimers (in cis-syn configuration), which are formed between adjacent bases on the same DNA strand upon exposure to ultraviolet radiation.</text>
</comment>
<dbReference type="PROSITE" id="PS51645">
    <property type="entry name" value="PHR_CRY_ALPHA_BETA"/>
    <property type="match status" value="1"/>
</dbReference>
<dbReference type="EC" id="4.1.99.3" evidence="3"/>
<evidence type="ECO:0000256" key="12">
    <source>
        <dbReference type="PIRSR" id="PIRSR602081-1"/>
    </source>
</evidence>
<dbReference type="GO" id="GO:0000719">
    <property type="term" value="P:photoreactive repair"/>
    <property type="evidence" value="ECO:0007669"/>
    <property type="project" value="UniProtKB-ARBA"/>
</dbReference>
<protein>
    <recommendedName>
        <fullName evidence="4">Deoxyribodipyrimidine photo-lyase</fullName>
        <ecNumber evidence="3">4.1.99.3</ecNumber>
    </recommendedName>
    <alternativeName>
        <fullName evidence="8">DNA photolyase</fullName>
    </alternativeName>
    <alternativeName>
        <fullName evidence="11">Photoreactivating enzyme</fullName>
    </alternativeName>
</protein>
<feature type="binding site" evidence="12">
    <location>
        <position position="224"/>
    </location>
    <ligand>
        <name>FAD</name>
        <dbReference type="ChEBI" id="CHEBI:57692"/>
    </ligand>
</feature>
<dbReference type="PROSITE" id="PS00394">
    <property type="entry name" value="DNA_PHOTOLYASES_1_1"/>
    <property type="match status" value="1"/>
</dbReference>
<evidence type="ECO:0000256" key="4">
    <source>
        <dbReference type="ARBA" id="ARBA00014046"/>
    </source>
</evidence>
<feature type="site" description="Electron transfer via tryptophanyl radical" evidence="13">
    <location>
        <position position="308"/>
    </location>
</feature>
<dbReference type="PANTHER" id="PTHR11455:SF9">
    <property type="entry name" value="CRYPTOCHROME CIRCADIAN CLOCK 5 ISOFORM X1"/>
    <property type="match status" value="1"/>
</dbReference>
<keyword evidence="7 14" id="KW-0157">Chromophore</keyword>
<dbReference type="InterPro" id="IPR014729">
    <property type="entry name" value="Rossmann-like_a/b/a_fold"/>
</dbReference>
<dbReference type="SUPFAM" id="SSF48173">
    <property type="entry name" value="Cryptochrome/photolyase FAD-binding domain"/>
    <property type="match status" value="1"/>
</dbReference>
<dbReference type="AlphaFoldDB" id="A0AAP6JGM8"/>
<evidence type="ECO:0000256" key="3">
    <source>
        <dbReference type="ARBA" id="ARBA00013149"/>
    </source>
</evidence>
<comment type="cofactor">
    <cofactor evidence="1">
        <name>(6R)-5,10-methylene-5,6,7,8-tetrahydrofolate</name>
        <dbReference type="ChEBI" id="CHEBI:15636"/>
    </cofactor>
</comment>
<accession>A0AAP6JGM8</accession>
<evidence type="ECO:0000256" key="10">
    <source>
        <dbReference type="ARBA" id="ARBA00059220"/>
    </source>
</evidence>
<keyword evidence="17" id="KW-1185">Reference proteome</keyword>
<evidence type="ECO:0000259" key="15">
    <source>
        <dbReference type="PROSITE" id="PS51645"/>
    </source>
</evidence>
<comment type="similarity">
    <text evidence="14">Belongs to the DNA photolyase family.</text>
</comment>
<keyword evidence="5 12" id="KW-0285">Flavoprotein</keyword>
<dbReference type="RefSeq" id="WP_346051537.1">
    <property type="nucleotide sequence ID" value="NZ_JAYGII010000014.1"/>
</dbReference>
<dbReference type="Gene3D" id="1.25.40.80">
    <property type="match status" value="1"/>
</dbReference>
<dbReference type="InterPro" id="IPR002081">
    <property type="entry name" value="Cryptochrome/DNA_photolyase_1"/>
</dbReference>
<comment type="caution">
    <text evidence="16">The sequence shown here is derived from an EMBL/GenBank/DDBJ whole genome shotgun (WGS) entry which is preliminary data.</text>
</comment>
<keyword evidence="6 12" id="KW-0274">FAD</keyword>
<proteinExistence type="inferred from homology"/>
<dbReference type="InterPro" id="IPR018394">
    <property type="entry name" value="DNA_photolyase_1_CS_C"/>
</dbReference>
<dbReference type="PRINTS" id="PR00147">
    <property type="entry name" value="DNAPHOTLYASE"/>
</dbReference>
<dbReference type="GO" id="GO:0071949">
    <property type="term" value="F:FAD binding"/>
    <property type="evidence" value="ECO:0007669"/>
    <property type="project" value="TreeGrafter"/>
</dbReference>
<reference evidence="16 17" key="1">
    <citation type="submission" date="2023-12" db="EMBL/GenBank/DDBJ databases">
        <title>Whole-genome sequencing of halo(alkali)philic microorganisms from hypersaline lakes.</title>
        <authorList>
            <person name="Sorokin D.Y."/>
            <person name="Merkel A.Y."/>
            <person name="Messina E."/>
            <person name="Yakimov M."/>
        </authorList>
    </citation>
    <scope>NUCLEOTIDE SEQUENCE [LARGE SCALE GENOMIC DNA]</scope>
    <source>
        <strain evidence="16 17">AB-CW1</strain>
    </source>
</reference>
<evidence type="ECO:0000256" key="8">
    <source>
        <dbReference type="ARBA" id="ARBA00031671"/>
    </source>
</evidence>
<sequence length="479" mass="55288">MKTVLFWFRRDLRLSDNPALRAALNAADRVVPVYIHSPHEEGDWGPGGASRWWLMKSLARLDRRLRDHDSRLIIRQGDALDCLHSLLASTAAEAVFWNRLYEPAVVERDRKIKEWLKQQGYHAESHNGALLVEPWELRTGKGEPYRVFTPFWRALSKRDEPDSPLQKPRTLRPTAQWPSSLALDELKLLSGIGWEDKLETHWQPGEAGAGDAMDRFLDQALVDYKTARDLPDVSGTSRLSPHLHFGEISPRQAWHRVRSRMAGQAAVEEGGWTWLRELGWREFAHHVLFEFPHTPDQPLYSRWQDFPWRKNHEAFVLAWQRGETGYPIVDAGMRELWETGYMHNRVRMIAASVLVKNIRAPWLSGAKWFWDTLVDADLANNTMGWQWSAGCGADAAPYFRIFNPFTQSRRFDPEGRYLRRWLPELSKLPDRDLHAPHEAADGILHHAGLRLDRDYPRPIVDYKSSREEALAAARAVASA</sequence>
<evidence type="ECO:0000256" key="1">
    <source>
        <dbReference type="ARBA" id="ARBA00001932"/>
    </source>
</evidence>
<dbReference type="GO" id="GO:0009416">
    <property type="term" value="P:response to light stimulus"/>
    <property type="evidence" value="ECO:0007669"/>
    <property type="project" value="TreeGrafter"/>
</dbReference>
<feature type="binding site" evidence="12">
    <location>
        <begin position="375"/>
        <end position="377"/>
    </location>
    <ligand>
        <name>FAD</name>
        <dbReference type="ChEBI" id="CHEBI:57692"/>
    </ligand>
</feature>
<keyword evidence="16" id="KW-0456">Lyase</keyword>
<comment type="similarity">
    <text evidence="2">Belongs to the DNA photolyase class-1 family.</text>
</comment>
<feature type="site" description="Electron transfer via tryptophanyl radical" evidence="13">
    <location>
        <position position="385"/>
    </location>
</feature>
<dbReference type="FunFam" id="1.10.579.10:FF:000003">
    <property type="entry name" value="Deoxyribodipyrimidine photo-lyase"/>
    <property type="match status" value="1"/>
</dbReference>
<evidence type="ECO:0000256" key="5">
    <source>
        <dbReference type="ARBA" id="ARBA00022630"/>
    </source>
</evidence>
<dbReference type="PANTHER" id="PTHR11455">
    <property type="entry name" value="CRYPTOCHROME"/>
    <property type="match status" value="1"/>
</dbReference>
<dbReference type="InterPro" id="IPR036155">
    <property type="entry name" value="Crypto/Photolyase_N_sf"/>
</dbReference>
<dbReference type="InterPro" id="IPR036134">
    <property type="entry name" value="Crypto/Photolyase_FAD-like_sf"/>
</dbReference>
<gene>
    <name evidence="16" type="ORF">VCB98_08075</name>
</gene>
<feature type="binding site" evidence="12">
    <location>
        <begin position="236"/>
        <end position="240"/>
    </location>
    <ligand>
        <name>FAD</name>
        <dbReference type="ChEBI" id="CHEBI:57692"/>
    </ligand>
</feature>
<feature type="site" description="Electron transfer via tryptophanyl radical" evidence="13">
    <location>
        <position position="362"/>
    </location>
</feature>
<feature type="domain" description="Photolyase/cryptochrome alpha/beta" evidence="15">
    <location>
        <begin position="2"/>
        <end position="131"/>
    </location>
</feature>
<dbReference type="Proteomes" id="UP001302316">
    <property type="component" value="Unassembled WGS sequence"/>
</dbReference>
<dbReference type="GO" id="GO:0003677">
    <property type="term" value="F:DNA binding"/>
    <property type="evidence" value="ECO:0007669"/>
    <property type="project" value="TreeGrafter"/>
</dbReference>
<feature type="binding site" evidence="12">
    <location>
        <position position="274"/>
    </location>
    <ligand>
        <name>FAD</name>
        <dbReference type="ChEBI" id="CHEBI:57692"/>
    </ligand>
</feature>
<evidence type="ECO:0000256" key="2">
    <source>
        <dbReference type="ARBA" id="ARBA00005862"/>
    </source>
</evidence>
<evidence type="ECO:0000256" key="11">
    <source>
        <dbReference type="ARBA" id="ARBA00083107"/>
    </source>
</evidence>
<evidence type="ECO:0000313" key="17">
    <source>
        <dbReference type="Proteomes" id="UP001302316"/>
    </source>
</evidence>
<comment type="catalytic activity">
    <reaction evidence="9">
        <text>cyclobutadipyrimidine (in DNA) = 2 pyrimidine residues (in DNA).</text>
        <dbReference type="EC" id="4.1.99.3"/>
    </reaction>
</comment>
<evidence type="ECO:0000256" key="14">
    <source>
        <dbReference type="RuleBase" id="RU004182"/>
    </source>
</evidence>
<organism evidence="16 17">
    <name type="scientific">Natronospira elongata</name>
    <dbReference type="NCBI Taxonomy" id="3110268"/>
    <lineage>
        <taxon>Bacteria</taxon>
        <taxon>Pseudomonadati</taxon>
        <taxon>Pseudomonadota</taxon>
        <taxon>Gammaproteobacteria</taxon>
        <taxon>Natronospirales</taxon>
        <taxon>Natronospiraceae</taxon>
        <taxon>Natronospira</taxon>
    </lineage>
</organism>
<evidence type="ECO:0000256" key="13">
    <source>
        <dbReference type="PIRSR" id="PIRSR602081-2"/>
    </source>
</evidence>
<evidence type="ECO:0000256" key="9">
    <source>
        <dbReference type="ARBA" id="ARBA00033999"/>
    </source>
</evidence>
<dbReference type="Pfam" id="PF03441">
    <property type="entry name" value="FAD_binding_7"/>
    <property type="match status" value="1"/>
</dbReference>
<dbReference type="Gene3D" id="3.40.50.620">
    <property type="entry name" value="HUPs"/>
    <property type="match status" value="1"/>
</dbReference>
<dbReference type="Pfam" id="PF00875">
    <property type="entry name" value="DNA_photolyase"/>
    <property type="match status" value="1"/>
</dbReference>
<dbReference type="GO" id="GO:0003904">
    <property type="term" value="F:deoxyribodipyrimidine photo-lyase activity"/>
    <property type="evidence" value="ECO:0007669"/>
    <property type="project" value="UniProtKB-EC"/>
</dbReference>